<dbReference type="PROSITE" id="PS51257">
    <property type="entry name" value="PROKAR_LIPOPROTEIN"/>
    <property type="match status" value="1"/>
</dbReference>
<dbReference type="SMART" id="SM00060">
    <property type="entry name" value="FN3"/>
    <property type="match status" value="3"/>
</dbReference>
<evidence type="ECO:0000313" key="3">
    <source>
        <dbReference type="EMBL" id="GAK52777.1"/>
    </source>
</evidence>
<accession>A0A0S6W3B7</accession>
<dbReference type="STRING" id="1499966.U14_04034"/>
<keyword evidence="4" id="KW-1185">Reference proteome</keyword>
<organism evidence="3">
    <name type="scientific">Candidatus Moduliflexus flocculans</name>
    <dbReference type="NCBI Taxonomy" id="1499966"/>
    <lineage>
        <taxon>Bacteria</taxon>
        <taxon>Candidatus Moduliflexota</taxon>
        <taxon>Candidatus Moduliflexia</taxon>
        <taxon>Candidatus Moduliflexales</taxon>
        <taxon>Candidatus Moduliflexaceae</taxon>
    </lineage>
</organism>
<dbReference type="InterPro" id="IPR003961">
    <property type="entry name" value="FN3_dom"/>
</dbReference>
<dbReference type="HOGENOM" id="CLU_368699_0_0_0"/>
<keyword evidence="1" id="KW-0732">Signal</keyword>
<dbReference type="SUPFAM" id="SSF49265">
    <property type="entry name" value="Fibronectin type III"/>
    <property type="match status" value="1"/>
</dbReference>
<dbReference type="AlphaFoldDB" id="A0A0S6W3B7"/>
<dbReference type="InterPro" id="IPR036116">
    <property type="entry name" value="FN3_sf"/>
</dbReference>
<dbReference type="PROSITE" id="PS50853">
    <property type="entry name" value="FN3"/>
    <property type="match status" value="1"/>
</dbReference>
<sequence>MTRIKKWHGYMLIVCGLWLAAGCGKKGDPTVPVAPKLLPVSNIGAQLGEQGVALSWRPPTEYDTKKPLNPKDIRSFTIYRQLQLSAANSWQFSQSVEGWQEIGDTLPVKPYNGTLRAASNKASLRIHSPENLGVDAATFRYLRLKLWTKNCRAGYVTFITNADKKWDTRSDVIFEPAVHTSAAAFQKAFGAIKTRAFPLETSPSATAAEYVIDMQSLPAWSGQIAQIGLAFETSVTEGEMAEIAVESVELLPSLIERASVYDAPPYLFASDEEGWSARGATLFGAADGALYARGTAPILLASKPGQQIAAKDAQFARFRILAADGGEVYFLAHDNPLTSLAAETISPERLTRAAHIPLAASAEWKTYDLDLQSIFAQRSETGDMTESGLKAATQVGLFFPKRADGAPQQIAIDFIDVASSETQSASRMTLLTQLSLPAVETIAQHVQERQRTMEKIFDVAYDKLPEVLTTSSNAALKLAVVSPQEVQQPDGSYAFTDNGTFEVGEKDNKRTATLDEGARYAYQIEMTDRKHRKSTLATGTVVEIVKPLMPPRDLQAKPGDRTVELSWNPPLLTQDGRKARHLAEYRVFRAVAGEQFSNTPTVALPATQTNFIDQNLTNKQQYMYAIQAVASASSESAARNLSEAVSVTPLDTIPPAAPSGLVGVYLGKTVNLHWNQTQVSDFAGFNVYRSEQKDGEFVRLNSVPVLNATYEDATAQEKKRYYYRVTTVDDETPPNESQPAVTLVETYLLD</sequence>
<gene>
    <name evidence="3" type="ORF">U14_04034</name>
</gene>
<dbReference type="Proteomes" id="UP000030700">
    <property type="component" value="Unassembled WGS sequence"/>
</dbReference>
<reference evidence="3" key="1">
    <citation type="journal article" date="2015" name="PeerJ">
        <title>First genomic representation of candidate bacterial phylum KSB3 points to enhanced environmental sensing as a trigger of wastewater bulking.</title>
        <authorList>
            <person name="Sekiguchi Y."/>
            <person name="Ohashi A."/>
            <person name="Parks D.H."/>
            <person name="Yamauchi T."/>
            <person name="Tyson G.W."/>
            <person name="Hugenholtz P."/>
        </authorList>
    </citation>
    <scope>NUCLEOTIDE SEQUENCE [LARGE SCALE GENOMIC DNA]</scope>
</reference>
<dbReference type="Gene3D" id="2.60.40.10">
    <property type="entry name" value="Immunoglobulins"/>
    <property type="match status" value="2"/>
</dbReference>
<evidence type="ECO:0000259" key="2">
    <source>
        <dbReference type="PROSITE" id="PS50853"/>
    </source>
</evidence>
<feature type="chain" id="PRO_5006631582" evidence="1">
    <location>
        <begin position="21"/>
        <end position="750"/>
    </location>
</feature>
<protein>
    <submittedName>
        <fullName evidence="3">Putative Fibronectin, type III</fullName>
    </submittedName>
</protein>
<proteinExistence type="predicted"/>
<dbReference type="EMBL" id="DF820459">
    <property type="protein sequence ID" value="GAK52777.1"/>
    <property type="molecule type" value="Genomic_DNA"/>
</dbReference>
<name>A0A0S6W3B7_9BACT</name>
<feature type="signal peptide" evidence="1">
    <location>
        <begin position="1"/>
        <end position="20"/>
    </location>
</feature>
<evidence type="ECO:0000313" key="4">
    <source>
        <dbReference type="Proteomes" id="UP000030700"/>
    </source>
</evidence>
<feature type="domain" description="Fibronectin type-III" evidence="2">
    <location>
        <begin position="550"/>
        <end position="651"/>
    </location>
</feature>
<dbReference type="InterPro" id="IPR013783">
    <property type="entry name" value="Ig-like_fold"/>
</dbReference>
<evidence type="ECO:0000256" key="1">
    <source>
        <dbReference type="SAM" id="SignalP"/>
    </source>
</evidence>